<dbReference type="PANTHER" id="PTHR45339">
    <property type="entry name" value="HYBRID SIGNAL TRANSDUCTION HISTIDINE KINASE J"/>
    <property type="match status" value="1"/>
</dbReference>
<evidence type="ECO:0000313" key="25">
    <source>
        <dbReference type="EMBL" id="ADW18652.1"/>
    </source>
</evidence>
<dbReference type="PROSITE" id="PS50110">
    <property type="entry name" value="RESPONSE_REGULATORY"/>
    <property type="match status" value="2"/>
</dbReference>
<keyword evidence="26" id="KW-1185">Reference proteome</keyword>
<dbReference type="Gene3D" id="1.20.120.160">
    <property type="entry name" value="HPT domain"/>
    <property type="match status" value="1"/>
</dbReference>
<dbReference type="Pfam" id="PF08447">
    <property type="entry name" value="PAS_3"/>
    <property type="match status" value="2"/>
</dbReference>
<keyword evidence="7" id="KW-0812">Transmembrane</keyword>
<keyword evidence="12" id="KW-0902">Two-component regulatory system</keyword>
<feature type="domain" description="PAC" evidence="23">
    <location>
        <begin position="82"/>
        <end position="132"/>
    </location>
</feature>
<evidence type="ECO:0000259" key="23">
    <source>
        <dbReference type="PROSITE" id="PS50113"/>
    </source>
</evidence>
<evidence type="ECO:0000256" key="9">
    <source>
        <dbReference type="ARBA" id="ARBA00022777"/>
    </source>
</evidence>
<dbReference type="SUPFAM" id="SSF55781">
    <property type="entry name" value="GAF domain-like"/>
    <property type="match status" value="2"/>
</dbReference>
<dbReference type="InterPro" id="IPR003018">
    <property type="entry name" value="GAF"/>
</dbReference>
<dbReference type="InterPro" id="IPR013767">
    <property type="entry name" value="PAS_fold"/>
</dbReference>
<dbReference type="SMART" id="SM00387">
    <property type="entry name" value="HATPase_c"/>
    <property type="match status" value="1"/>
</dbReference>
<evidence type="ECO:0000256" key="3">
    <source>
        <dbReference type="ARBA" id="ARBA00012438"/>
    </source>
</evidence>
<dbReference type="SMART" id="SM00065">
    <property type="entry name" value="GAF"/>
    <property type="match status" value="2"/>
</dbReference>
<dbReference type="InterPro" id="IPR005467">
    <property type="entry name" value="His_kinase_dom"/>
</dbReference>
<dbReference type="SUPFAM" id="SSF47384">
    <property type="entry name" value="Homodimeric domain of signal transducing histidine kinase"/>
    <property type="match status" value="1"/>
</dbReference>
<feature type="domain" description="PAC" evidence="23">
    <location>
        <begin position="702"/>
        <end position="755"/>
    </location>
</feature>
<keyword evidence="5 17" id="KW-0597">Phosphoprotein</keyword>
<dbReference type="SUPFAM" id="SSF47226">
    <property type="entry name" value="Histidine-containing phosphotransfer domain, HPT domain"/>
    <property type="match status" value="1"/>
</dbReference>
<dbReference type="InterPro" id="IPR001789">
    <property type="entry name" value="Sig_transdc_resp-reg_receiver"/>
</dbReference>
<feature type="domain" description="Response regulatory" evidence="21">
    <location>
        <begin position="1136"/>
        <end position="1257"/>
    </location>
</feature>
<keyword evidence="8" id="KW-0547">Nucleotide-binding</keyword>
<evidence type="ECO:0000256" key="2">
    <source>
        <dbReference type="ARBA" id="ARBA00004651"/>
    </source>
</evidence>
<evidence type="ECO:0000256" key="6">
    <source>
        <dbReference type="ARBA" id="ARBA00022679"/>
    </source>
</evidence>
<keyword evidence="11" id="KW-1133">Transmembrane helix</keyword>
<feature type="modified residue" description="4-aspartylphosphate" evidence="17">
    <location>
        <position position="1330"/>
    </location>
</feature>
<keyword evidence="10" id="KW-0067">ATP-binding</keyword>
<dbReference type="InterPro" id="IPR004358">
    <property type="entry name" value="Sig_transdc_His_kin-like_C"/>
</dbReference>
<evidence type="ECO:0000256" key="19">
    <source>
        <dbReference type="SAM" id="MobiDB-lite"/>
    </source>
</evidence>
<dbReference type="Pfam" id="PF00512">
    <property type="entry name" value="HisKA"/>
    <property type="match status" value="1"/>
</dbReference>
<dbReference type="EMBL" id="CP002364">
    <property type="protein sequence ID" value="ADW18652.1"/>
    <property type="molecule type" value="Genomic_DNA"/>
</dbReference>
<gene>
    <name evidence="25" type="ordered locus">Despr_2514</name>
</gene>
<keyword evidence="18" id="KW-0175">Coiled coil</keyword>
<feature type="modified residue" description="Phosphohistidine" evidence="16">
    <location>
        <position position="1486"/>
    </location>
</feature>
<dbReference type="InterPro" id="IPR036097">
    <property type="entry name" value="HisK_dim/P_sf"/>
</dbReference>
<dbReference type="SUPFAM" id="SSF55785">
    <property type="entry name" value="PYP-like sensor domain (PAS domain)"/>
    <property type="match status" value="4"/>
</dbReference>
<evidence type="ECO:0000256" key="14">
    <source>
        <dbReference type="ARBA" id="ARBA00064003"/>
    </source>
</evidence>
<evidence type="ECO:0000256" key="17">
    <source>
        <dbReference type="PROSITE-ProRule" id="PRU00169"/>
    </source>
</evidence>
<evidence type="ECO:0000259" key="24">
    <source>
        <dbReference type="PROSITE" id="PS50894"/>
    </source>
</evidence>
<dbReference type="InterPro" id="IPR029016">
    <property type="entry name" value="GAF-like_dom_sf"/>
</dbReference>
<dbReference type="InterPro" id="IPR000700">
    <property type="entry name" value="PAS-assoc_C"/>
</dbReference>
<feature type="domain" description="HPt" evidence="24">
    <location>
        <begin position="1447"/>
        <end position="1552"/>
    </location>
</feature>
<dbReference type="InterPro" id="IPR035965">
    <property type="entry name" value="PAS-like_dom_sf"/>
</dbReference>
<dbReference type="InterPro" id="IPR013655">
    <property type="entry name" value="PAS_fold_3"/>
</dbReference>
<dbReference type="CDD" id="cd17546">
    <property type="entry name" value="REC_hyHK_CKI1_RcsC-like"/>
    <property type="match status" value="1"/>
</dbReference>
<dbReference type="InterPro" id="IPR000014">
    <property type="entry name" value="PAS"/>
</dbReference>
<dbReference type="PROSITE" id="PS50113">
    <property type="entry name" value="PAC"/>
    <property type="match status" value="4"/>
</dbReference>
<dbReference type="GO" id="GO:0000155">
    <property type="term" value="F:phosphorelay sensor kinase activity"/>
    <property type="evidence" value="ECO:0007669"/>
    <property type="project" value="InterPro"/>
</dbReference>
<name>A0A7U4DQ20_DESPD</name>
<dbReference type="KEGG" id="dpr:Despr_2514"/>
<dbReference type="RefSeq" id="WP_015725178.1">
    <property type="nucleotide sequence ID" value="NC_014972.1"/>
</dbReference>
<dbReference type="SMART" id="SM00388">
    <property type="entry name" value="HisKA"/>
    <property type="match status" value="1"/>
</dbReference>
<dbReference type="CDD" id="cd16922">
    <property type="entry name" value="HATPase_EvgS-ArcB-TorS-like"/>
    <property type="match status" value="1"/>
</dbReference>
<keyword evidence="6" id="KW-0808">Transferase</keyword>
<dbReference type="GO" id="GO:0006355">
    <property type="term" value="P:regulation of DNA-templated transcription"/>
    <property type="evidence" value="ECO:0007669"/>
    <property type="project" value="InterPro"/>
</dbReference>
<dbReference type="InterPro" id="IPR003594">
    <property type="entry name" value="HATPase_dom"/>
</dbReference>
<evidence type="ECO:0000256" key="16">
    <source>
        <dbReference type="PROSITE-ProRule" id="PRU00110"/>
    </source>
</evidence>
<evidence type="ECO:0000256" key="13">
    <source>
        <dbReference type="ARBA" id="ARBA00023136"/>
    </source>
</evidence>
<dbReference type="SMART" id="SM00448">
    <property type="entry name" value="REC"/>
    <property type="match status" value="2"/>
</dbReference>
<evidence type="ECO:0000256" key="4">
    <source>
        <dbReference type="ARBA" id="ARBA00022475"/>
    </source>
</evidence>
<dbReference type="Gene3D" id="3.30.450.40">
    <property type="match status" value="2"/>
</dbReference>
<dbReference type="Gene3D" id="1.10.287.130">
    <property type="match status" value="1"/>
</dbReference>
<dbReference type="Pfam" id="PF00072">
    <property type="entry name" value="Response_reg"/>
    <property type="match status" value="2"/>
</dbReference>
<dbReference type="InterPro" id="IPR011006">
    <property type="entry name" value="CheY-like_superfamily"/>
</dbReference>
<dbReference type="FunFam" id="1.10.287.130:FF:000002">
    <property type="entry name" value="Two-component osmosensing histidine kinase"/>
    <property type="match status" value="1"/>
</dbReference>
<dbReference type="SMART" id="SM00073">
    <property type="entry name" value="HPT"/>
    <property type="match status" value="1"/>
</dbReference>
<keyword evidence="9 25" id="KW-0418">Kinase</keyword>
<feature type="coiled-coil region" evidence="18">
    <location>
        <begin position="120"/>
        <end position="147"/>
    </location>
</feature>
<dbReference type="PROSITE" id="PS50894">
    <property type="entry name" value="HPT"/>
    <property type="match status" value="1"/>
</dbReference>
<dbReference type="SMART" id="SM00091">
    <property type="entry name" value="PAS"/>
    <property type="match status" value="4"/>
</dbReference>
<protein>
    <recommendedName>
        <fullName evidence="15">Sensory/regulatory protein RpfC</fullName>
        <ecNumber evidence="3">2.7.13.3</ecNumber>
    </recommendedName>
</protein>
<evidence type="ECO:0000256" key="10">
    <source>
        <dbReference type="ARBA" id="ARBA00022840"/>
    </source>
</evidence>
<dbReference type="InterPro" id="IPR003661">
    <property type="entry name" value="HisK_dim/P_dom"/>
</dbReference>
<dbReference type="InterPro" id="IPR036890">
    <property type="entry name" value="HATPase_C_sf"/>
</dbReference>
<dbReference type="FunFam" id="3.30.565.10:FF:000010">
    <property type="entry name" value="Sensor histidine kinase RcsC"/>
    <property type="match status" value="1"/>
</dbReference>
<evidence type="ECO:0000256" key="7">
    <source>
        <dbReference type="ARBA" id="ARBA00022692"/>
    </source>
</evidence>
<dbReference type="SUPFAM" id="SSF55874">
    <property type="entry name" value="ATPase domain of HSP90 chaperone/DNA topoisomerase II/histidine kinase"/>
    <property type="match status" value="1"/>
</dbReference>
<reference evidence="25 26" key="1">
    <citation type="journal article" date="2011" name="Stand. Genomic Sci.">
        <title>Complete genome sequence of Desulfobulbus propionicus type strain (1pr3).</title>
        <authorList>
            <person name="Pagani I."/>
            <person name="Lapidus A."/>
            <person name="Nolan M."/>
            <person name="Lucas S."/>
            <person name="Hammon N."/>
            <person name="Deshpande S."/>
            <person name="Cheng J.F."/>
            <person name="Chertkov O."/>
            <person name="Davenport K."/>
            <person name="Tapia R."/>
            <person name="Han C."/>
            <person name="Goodwin L."/>
            <person name="Pitluck S."/>
            <person name="Liolios K."/>
            <person name="Mavromatis K."/>
            <person name="Ivanova N."/>
            <person name="Mikhailova N."/>
            <person name="Pati A."/>
            <person name="Chen A."/>
            <person name="Palaniappan K."/>
            <person name="Land M."/>
            <person name="Hauser L."/>
            <person name="Chang Y.J."/>
            <person name="Jeffries C.D."/>
            <person name="Detter J.C."/>
            <person name="Brambilla E."/>
            <person name="Kannan K.P."/>
            <person name="Djao O.D."/>
            <person name="Rohde M."/>
            <person name="Pukall R."/>
            <person name="Spring S."/>
            <person name="Goker M."/>
            <person name="Sikorski J."/>
            <person name="Woyke T."/>
            <person name="Bristow J."/>
            <person name="Eisen J.A."/>
            <person name="Markowitz V."/>
            <person name="Hugenholtz P."/>
            <person name="Kyrpides N.C."/>
            <person name="Klenk H.P."/>
        </authorList>
    </citation>
    <scope>NUCLEOTIDE SEQUENCE [LARGE SCALE GENOMIC DNA]</scope>
    <source>
        <strain evidence="26">ATCC 33891 / DSM 2032 / 1pr3</strain>
    </source>
</reference>
<feature type="region of interest" description="Disordered" evidence="19">
    <location>
        <begin position="534"/>
        <end position="560"/>
    </location>
</feature>
<evidence type="ECO:0000256" key="15">
    <source>
        <dbReference type="ARBA" id="ARBA00068150"/>
    </source>
</evidence>
<accession>A0A7U4DQ20</accession>
<dbReference type="Pfam" id="PF01590">
    <property type="entry name" value="GAF"/>
    <property type="match status" value="1"/>
</dbReference>
<proteinExistence type="predicted"/>
<dbReference type="Proteomes" id="UP000006365">
    <property type="component" value="Chromosome"/>
</dbReference>
<dbReference type="GO" id="GO:0005886">
    <property type="term" value="C:plasma membrane"/>
    <property type="evidence" value="ECO:0007669"/>
    <property type="project" value="UniProtKB-SubCell"/>
</dbReference>
<dbReference type="InterPro" id="IPR008207">
    <property type="entry name" value="Sig_transdc_His_kin_Hpt_dom"/>
</dbReference>
<evidence type="ECO:0000259" key="21">
    <source>
        <dbReference type="PROSITE" id="PS50110"/>
    </source>
</evidence>
<dbReference type="Pfam" id="PF00989">
    <property type="entry name" value="PAS"/>
    <property type="match status" value="2"/>
</dbReference>
<dbReference type="SUPFAM" id="SSF52172">
    <property type="entry name" value="CheY-like"/>
    <property type="match status" value="2"/>
</dbReference>
<keyword evidence="13" id="KW-0472">Membrane</keyword>
<evidence type="ECO:0000256" key="18">
    <source>
        <dbReference type="SAM" id="Coils"/>
    </source>
</evidence>
<dbReference type="PROSITE" id="PS50109">
    <property type="entry name" value="HIS_KIN"/>
    <property type="match status" value="1"/>
</dbReference>
<evidence type="ECO:0000256" key="5">
    <source>
        <dbReference type="ARBA" id="ARBA00022553"/>
    </source>
</evidence>
<evidence type="ECO:0000259" key="22">
    <source>
        <dbReference type="PROSITE" id="PS50112"/>
    </source>
</evidence>
<feature type="domain" description="PAS" evidence="22">
    <location>
        <begin position="627"/>
        <end position="700"/>
    </location>
</feature>
<evidence type="ECO:0000259" key="20">
    <source>
        <dbReference type="PROSITE" id="PS50109"/>
    </source>
</evidence>
<comment type="subcellular location">
    <subcellularLocation>
        <location evidence="2">Cell membrane</location>
        <topology evidence="2">Multi-pass membrane protein</topology>
    </subcellularLocation>
</comment>
<dbReference type="Gene3D" id="3.40.50.2300">
    <property type="match status" value="2"/>
</dbReference>
<dbReference type="InterPro" id="IPR036641">
    <property type="entry name" value="HPT_dom_sf"/>
</dbReference>
<evidence type="ECO:0000256" key="11">
    <source>
        <dbReference type="ARBA" id="ARBA00022989"/>
    </source>
</evidence>
<feature type="modified residue" description="4-aspartylphosphate" evidence="17">
    <location>
        <position position="1190"/>
    </location>
</feature>
<dbReference type="Gene3D" id="3.30.450.20">
    <property type="entry name" value="PAS domain"/>
    <property type="match status" value="4"/>
</dbReference>
<feature type="domain" description="PAC" evidence="23">
    <location>
        <begin position="829"/>
        <end position="880"/>
    </location>
</feature>
<feature type="domain" description="PAC" evidence="23">
    <location>
        <begin position="393"/>
        <end position="448"/>
    </location>
</feature>
<dbReference type="CDD" id="cd00082">
    <property type="entry name" value="HisKA"/>
    <property type="match status" value="1"/>
</dbReference>
<evidence type="ECO:0000256" key="1">
    <source>
        <dbReference type="ARBA" id="ARBA00000085"/>
    </source>
</evidence>
<dbReference type="Gene3D" id="2.10.70.100">
    <property type="match status" value="1"/>
</dbReference>
<sequence>MDIPAAHDRHNEQGTAMLEQAPCPLLITRMDDGRLLYCNVRARQLFGLDGETCRLVSIEQFYHHPADRADLLDTLRHDGFVVEREQEFVDRQGRAFPALVSSTLVEYGTQPALLSVITDISQRRQAEQALQQERAQLRARTERLQLHNQLLGRLSTAQTAIDGDLPAFAREVTELLAESLDIARVSVWMFRETDDAAGQLICLDLYEQASRTHTRGQILHGEMFRRELPELATRRFVAASDPLSDPRTAAYGPAYLTPLGITSLLDCGIVSGGRTRGVICFEHVRRPHYWEADEIAFGCQVADQLGMVLLTDERLQVVQSLHRSEQLLKQAQEVAQTGYWHFDFATRTLSLSDETYRIFDAPEGSMRSIEAFNRMVPPEDRPLIEQQWRIARQGAPYRVRHRILVGGVVKWLEERASIEFDGQGKPIQALGTTQDITRQMEDQFRLERLNRVYAMLGHSNEAIARVRDPERLFAEICHIVVNEGGFDAAWIGQANANGQIAVLARVGLDDDALARLDLSLAGVSPAARALRAGTTQLDDQAMETRPIDRSPEDAATGATHPSSAAFPVLIDDEPRIVLHIHAQDKHRFDDQHIELFARLAGNLGIALELAAARAAELNAVNERLRVSEERHAFALEASNDGLWDWDLDTGRVYCSPSFFTMLGYTPGELVPHIQSWHELVHPDDRAWVSAEAYRRIAEEGGFELEYRSRTKDGRSLWVLSRGKVVARAPDGRPLRVVGVHTDLTTHKRIELELRTVAEEQQAILNAAPVGICFIKDRTVVRCNRKLEEIFGHAPGAMAGTSTLPWYESEAEYQEIGRTIAHALKEQALFHAERQLVRQDGSRFWARMTAQALAPGDLSKGLVGMLEDITDEREASAALHAAKERAEAATRAKSEFLANMSHEIRTPMNAILGFAHLIKRDPLTPSQLAQLEKLSAATHHLLNIINDILDISKIEANKMELGVEDFDLARIIDRIAALVADSVLAKHLELFVDLDHVPSMLRGDGSRLGQILLNVVSNAIKFTEQGAVDITVRVVDAREDRPVLRFEIRDTGIGMSAEQVERAFLPFEQADSSMTRRFGGTGLGLTISRQLVELMGGRMGVESELGHGTLCWLEIPFEVSPQAPAAMGTGEGFAALRALVIDDCQASREILAAMLRTLGMRVTTAASGAGGLDELRRGFGETGKYDLLIVDWHLAGMSGLEILHRVRNLDQARRPPLVMIAAYGGQVPGEAVARSGACKVLAKPVTPSLLHDALAETVPPVARREPPLSATERELARRRGAHILLVEDNMVNQEVACLLLEGMGMRVSHADNGKSAVEMVDKTSFDLVLMDIQMPIMNGLQATAAIRRLPGGRSLPILAMTANAFNEDREQSLRAGMNDHIAKPIELAKLHELLIKWLPPRQDLPAAAGGDPPLLPGDARLRQTDLLARLQAVDGLEATAGLKLLRGDASRYVQVLRQFVDQHGQDGIELARQAKSGAFGAIRQTAHALKGAAGTLGARRIEQLAADLERLAHGGSDTASLRNRIDLVGAALTDLVGTVRELAKSVPSVAEAAVVDRQQVEEVLAALESLLGRDDTSANEVFDQAQPQLLAAFGEQARRLGRQIHDFDYADALRAIRGLRGEQAGQP</sequence>
<dbReference type="CDD" id="cd00156">
    <property type="entry name" value="REC"/>
    <property type="match status" value="1"/>
</dbReference>
<dbReference type="PANTHER" id="PTHR45339:SF1">
    <property type="entry name" value="HYBRID SIGNAL TRANSDUCTION HISTIDINE KINASE J"/>
    <property type="match status" value="1"/>
</dbReference>
<dbReference type="CDD" id="cd00130">
    <property type="entry name" value="PAS"/>
    <property type="match status" value="3"/>
</dbReference>
<feature type="domain" description="Response regulatory" evidence="21">
    <location>
        <begin position="1281"/>
        <end position="1397"/>
    </location>
</feature>
<dbReference type="Gene3D" id="3.30.565.10">
    <property type="entry name" value="Histidine kinase-like ATPase, C-terminal domain"/>
    <property type="match status" value="1"/>
</dbReference>
<dbReference type="GO" id="GO:0005524">
    <property type="term" value="F:ATP binding"/>
    <property type="evidence" value="ECO:0007669"/>
    <property type="project" value="UniProtKB-KW"/>
</dbReference>
<evidence type="ECO:0000256" key="8">
    <source>
        <dbReference type="ARBA" id="ARBA00022741"/>
    </source>
</evidence>
<keyword evidence="4" id="KW-1003">Cell membrane</keyword>
<evidence type="ECO:0000256" key="12">
    <source>
        <dbReference type="ARBA" id="ARBA00023012"/>
    </source>
</evidence>
<dbReference type="PRINTS" id="PR00344">
    <property type="entry name" value="BCTRLSENSOR"/>
</dbReference>
<feature type="domain" description="Histidine kinase" evidence="20">
    <location>
        <begin position="898"/>
        <end position="1118"/>
    </location>
</feature>
<comment type="subunit">
    <text evidence="14">At low DSF concentrations, interacts with RpfF.</text>
</comment>
<dbReference type="Pfam" id="PF13185">
    <property type="entry name" value="GAF_2"/>
    <property type="match status" value="1"/>
</dbReference>
<dbReference type="EC" id="2.7.13.3" evidence="3"/>
<evidence type="ECO:0000313" key="26">
    <source>
        <dbReference type="Proteomes" id="UP000006365"/>
    </source>
</evidence>
<dbReference type="CDD" id="cd00088">
    <property type="entry name" value="HPT"/>
    <property type="match status" value="1"/>
</dbReference>
<dbReference type="NCBIfam" id="TIGR00229">
    <property type="entry name" value="sensory_box"/>
    <property type="match status" value="3"/>
</dbReference>
<dbReference type="SMART" id="SM00086">
    <property type="entry name" value="PAC"/>
    <property type="match status" value="4"/>
</dbReference>
<dbReference type="Pfam" id="PF02518">
    <property type="entry name" value="HATPase_c"/>
    <property type="match status" value="1"/>
</dbReference>
<organism evidence="25 26">
    <name type="scientific">Desulfobulbus propionicus (strain ATCC 33891 / DSM 2032 / VKM B-1956 / 1pr3)</name>
    <dbReference type="NCBI Taxonomy" id="577650"/>
    <lineage>
        <taxon>Bacteria</taxon>
        <taxon>Pseudomonadati</taxon>
        <taxon>Thermodesulfobacteriota</taxon>
        <taxon>Desulfobulbia</taxon>
        <taxon>Desulfobulbales</taxon>
        <taxon>Desulfobulbaceae</taxon>
        <taxon>Desulfobulbus</taxon>
    </lineage>
</organism>
<comment type="catalytic activity">
    <reaction evidence="1">
        <text>ATP + protein L-histidine = ADP + protein N-phospho-L-histidine.</text>
        <dbReference type="EC" id="2.7.13.3"/>
    </reaction>
</comment>
<dbReference type="PROSITE" id="PS50112">
    <property type="entry name" value="PAS"/>
    <property type="match status" value="1"/>
</dbReference>
<dbReference type="Pfam" id="PF01627">
    <property type="entry name" value="Hpt"/>
    <property type="match status" value="1"/>
</dbReference>
<dbReference type="InterPro" id="IPR001610">
    <property type="entry name" value="PAC"/>
</dbReference>